<dbReference type="CDD" id="cd07138">
    <property type="entry name" value="ALDH_CddD_SSP0762"/>
    <property type="match status" value="1"/>
</dbReference>
<dbReference type="InterPro" id="IPR015590">
    <property type="entry name" value="Aldehyde_DH_dom"/>
</dbReference>
<feature type="domain" description="Aldehyde dehydrogenase" evidence="7">
    <location>
        <begin position="19"/>
        <end position="475"/>
    </location>
</feature>
<evidence type="ECO:0000256" key="5">
    <source>
        <dbReference type="PROSITE-ProRule" id="PRU10007"/>
    </source>
</evidence>
<proteinExistence type="inferred from homology"/>
<protein>
    <recommendedName>
        <fullName evidence="3">aldehyde dehydrogenase (NAD(+))</fullName>
        <ecNumber evidence="3">1.2.1.3</ecNumber>
    </recommendedName>
</protein>
<dbReference type="Proteomes" id="UP000000361">
    <property type="component" value="Chromosome 2"/>
</dbReference>
<evidence type="ECO:0000256" key="1">
    <source>
        <dbReference type="ARBA" id="ARBA00009986"/>
    </source>
</evidence>
<comment type="similarity">
    <text evidence="1 6">Belongs to the aldehyde dehydrogenase family.</text>
</comment>
<dbReference type="PANTHER" id="PTHR42804:SF1">
    <property type="entry name" value="ALDEHYDE DEHYDROGENASE-RELATED"/>
    <property type="match status" value="1"/>
</dbReference>
<dbReference type="EC" id="1.2.1.3" evidence="3"/>
<dbReference type="Gene3D" id="3.40.605.10">
    <property type="entry name" value="Aldehyde Dehydrogenase, Chain A, domain 1"/>
    <property type="match status" value="1"/>
</dbReference>
<keyword evidence="2 6" id="KW-0560">Oxidoreductase</keyword>
<dbReference type="OrthoDB" id="9812625at2"/>
<dbReference type="Gene3D" id="3.40.309.10">
    <property type="entry name" value="Aldehyde Dehydrogenase, Chain A, domain 2"/>
    <property type="match status" value="1"/>
</dbReference>
<dbReference type="HOGENOM" id="CLU_005391_0_0_5"/>
<dbReference type="Pfam" id="PF00171">
    <property type="entry name" value="Aldedh"/>
    <property type="match status" value="1"/>
</dbReference>
<organism evidence="8 9">
    <name type="scientific">Paracoccus denitrificans (strain Pd 1222)</name>
    <dbReference type="NCBI Taxonomy" id="318586"/>
    <lineage>
        <taxon>Bacteria</taxon>
        <taxon>Pseudomonadati</taxon>
        <taxon>Pseudomonadota</taxon>
        <taxon>Alphaproteobacteria</taxon>
        <taxon>Rhodobacterales</taxon>
        <taxon>Paracoccaceae</taxon>
        <taxon>Paracoccus</taxon>
    </lineage>
</organism>
<dbReference type="eggNOG" id="COG1012">
    <property type="taxonomic scope" value="Bacteria"/>
</dbReference>
<dbReference type="InterPro" id="IPR016161">
    <property type="entry name" value="Ald_DH/histidinol_DH"/>
</dbReference>
<sequence>MTAEEAEVKKTHNFVGGKWIPAQATGEIEVINPTTEEVFAVVPEGTAGDVAPAVEAAATAFPGWSETTIEQRADMLRKFARLTEARAEELTFTGVSEVGQPAAAARVFQTQGAVGELDLMAEILPEMDWNIPEGKAVVRRVAGGVVGAITAWNGPLRSVISKAGAAMAAGCTVVVKPSEVAPMTAYIFAEICEEAGLPPGVFNLVSGTGPVVGEAIVAHPAVDIVSLTGSVRAGRRVMEVAAQDIKRVHLELGGKSANILFEDADIDHAISVGIEDAFRNAGQVCGGLTRILVPRTLLAKVEEAAKAKAESFVIGDPFDPATTLGPVATAAARERIRGYINLGQRQGARMITGGAEPPMGLNRGFFVKPTVFSGDNSMRIAQEEIFGPVVVIIPFDGEDDAVRIANDSAYGLAGGLWCRDVERARAIARRIRTGRVRINGTPLEKRAPHGGFKHSGIGREWGRYGIEEFLEYQSIIG</sequence>
<evidence type="ECO:0000256" key="4">
    <source>
        <dbReference type="ARBA" id="ARBA00049194"/>
    </source>
</evidence>
<evidence type="ECO:0000256" key="3">
    <source>
        <dbReference type="ARBA" id="ARBA00024226"/>
    </source>
</evidence>
<dbReference type="InterPro" id="IPR016162">
    <property type="entry name" value="Ald_DH_N"/>
</dbReference>
<dbReference type="PANTHER" id="PTHR42804">
    <property type="entry name" value="ALDEHYDE DEHYDROGENASE"/>
    <property type="match status" value="1"/>
</dbReference>
<comment type="catalytic activity">
    <reaction evidence="4">
        <text>an aldehyde + NAD(+) + H2O = a carboxylate + NADH + 2 H(+)</text>
        <dbReference type="Rhea" id="RHEA:16185"/>
        <dbReference type="ChEBI" id="CHEBI:15377"/>
        <dbReference type="ChEBI" id="CHEBI:15378"/>
        <dbReference type="ChEBI" id="CHEBI:17478"/>
        <dbReference type="ChEBI" id="CHEBI:29067"/>
        <dbReference type="ChEBI" id="CHEBI:57540"/>
        <dbReference type="ChEBI" id="CHEBI:57945"/>
        <dbReference type="EC" id="1.2.1.3"/>
    </reaction>
</comment>
<feature type="active site" evidence="5">
    <location>
        <position position="251"/>
    </location>
</feature>
<dbReference type="FunFam" id="3.40.605.10:FF:000007">
    <property type="entry name" value="NAD/NADP-dependent betaine aldehyde dehydrogenase"/>
    <property type="match status" value="1"/>
</dbReference>
<dbReference type="PROSITE" id="PS00687">
    <property type="entry name" value="ALDEHYDE_DEHYDR_GLU"/>
    <property type="match status" value="1"/>
</dbReference>
<dbReference type="EnsemblBacteria" id="ABL71292">
    <property type="protein sequence ID" value="ABL71292"/>
    <property type="gene ID" value="Pden_3211"/>
</dbReference>
<dbReference type="InterPro" id="IPR016163">
    <property type="entry name" value="Ald_DH_C"/>
</dbReference>
<evidence type="ECO:0000313" key="9">
    <source>
        <dbReference type="Proteomes" id="UP000000361"/>
    </source>
</evidence>
<dbReference type="RefSeq" id="WP_011749477.1">
    <property type="nucleotide sequence ID" value="NC_008687.1"/>
</dbReference>
<keyword evidence="9" id="KW-1185">Reference proteome</keyword>
<evidence type="ECO:0000313" key="8">
    <source>
        <dbReference type="EMBL" id="ABL71292.1"/>
    </source>
</evidence>
<dbReference type="InterPro" id="IPR016160">
    <property type="entry name" value="Ald_DH_CS_CYS"/>
</dbReference>
<dbReference type="AlphaFoldDB" id="A1B6Z8"/>
<dbReference type="SUPFAM" id="SSF53720">
    <property type="entry name" value="ALDH-like"/>
    <property type="match status" value="1"/>
</dbReference>
<dbReference type="PROSITE" id="PS00070">
    <property type="entry name" value="ALDEHYDE_DEHYDR_CYS"/>
    <property type="match status" value="1"/>
</dbReference>
<dbReference type="KEGG" id="pde:Pden_3211"/>
<dbReference type="GO" id="GO:0004029">
    <property type="term" value="F:aldehyde dehydrogenase (NAD+) activity"/>
    <property type="evidence" value="ECO:0007669"/>
    <property type="project" value="UniProtKB-EC"/>
</dbReference>
<name>A1B6Z8_PARDP</name>
<gene>
    <name evidence="8" type="ordered locus">Pden_3211</name>
</gene>
<dbReference type="STRING" id="318586.Pden_3211"/>
<dbReference type="FunFam" id="3.40.309.10:FF:000012">
    <property type="entry name" value="Betaine aldehyde dehydrogenase"/>
    <property type="match status" value="1"/>
</dbReference>
<evidence type="ECO:0000256" key="6">
    <source>
        <dbReference type="RuleBase" id="RU003345"/>
    </source>
</evidence>
<dbReference type="EMBL" id="CP000490">
    <property type="protein sequence ID" value="ABL71292.1"/>
    <property type="molecule type" value="Genomic_DNA"/>
</dbReference>
<evidence type="ECO:0000256" key="2">
    <source>
        <dbReference type="ARBA" id="ARBA00023002"/>
    </source>
</evidence>
<accession>A1B6Z8</accession>
<dbReference type="GeneID" id="93452883"/>
<dbReference type="InterPro" id="IPR029510">
    <property type="entry name" value="Ald_DH_CS_GLU"/>
</dbReference>
<reference evidence="9" key="1">
    <citation type="submission" date="2006-12" db="EMBL/GenBank/DDBJ databases">
        <title>Complete sequence of chromosome 2 of Paracoccus denitrificans PD1222.</title>
        <authorList>
            <person name="Copeland A."/>
            <person name="Lucas S."/>
            <person name="Lapidus A."/>
            <person name="Barry K."/>
            <person name="Detter J.C."/>
            <person name="Glavina del Rio T."/>
            <person name="Hammon N."/>
            <person name="Israni S."/>
            <person name="Dalin E."/>
            <person name="Tice H."/>
            <person name="Pitluck S."/>
            <person name="Munk A.C."/>
            <person name="Brettin T."/>
            <person name="Bruce D."/>
            <person name="Han C."/>
            <person name="Tapia R."/>
            <person name="Gilna P."/>
            <person name="Schmutz J."/>
            <person name="Larimer F."/>
            <person name="Land M."/>
            <person name="Hauser L."/>
            <person name="Kyrpides N."/>
            <person name="Lykidis A."/>
            <person name="Spiro S."/>
            <person name="Richardson D.J."/>
            <person name="Moir J.W.B."/>
            <person name="Ferguson S.J."/>
            <person name="van Spanning R.J.M."/>
            <person name="Richardson P."/>
        </authorList>
    </citation>
    <scope>NUCLEOTIDE SEQUENCE [LARGE SCALE GENOMIC DNA]</scope>
    <source>
        <strain evidence="9">Pd 1222</strain>
    </source>
</reference>
<evidence type="ECO:0000259" key="7">
    <source>
        <dbReference type="Pfam" id="PF00171"/>
    </source>
</evidence>